<sequence length="39" mass="4827">MIFLLCYSFINLGFDQRETRGLAFYLMFEHFSILIHYEF</sequence>
<proteinExistence type="predicted"/>
<evidence type="ECO:0000313" key="1">
    <source>
        <dbReference type="EMBL" id="MBX41746.1"/>
    </source>
</evidence>
<accession>A0A2P2NGZ1</accession>
<organism evidence="1">
    <name type="scientific">Rhizophora mucronata</name>
    <name type="common">Asiatic mangrove</name>
    <dbReference type="NCBI Taxonomy" id="61149"/>
    <lineage>
        <taxon>Eukaryota</taxon>
        <taxon>Viridiplantae</taxon>
        <taxon>Streptophyta</taxon>
        <taxon>Embryophyta</taxon>
        <taxon>Tracheophyta</taxon>
        <taxon>Spermatophyta</taxon>
        <taxon>Magnoliopsida</taxon>
        <taxon>eudicotyledons</taxon>
        <taxon>Gunneridae</taxon>
        <taxon>Pentapetalae</taxon>
        <taxon>rosids</taxon>
        <taxon>fabids</taxon>
        <taxon>Malpighiales</taxon>
        <taxon>Rhizophoraceae</taxon>
        <taxon>Rhizophora</taxon>
    </lineage>
</organism>
<name>A0A2P2NGZ1_RHIMU</name>
<dbReference type="EMBL" id="GGEC01061262">
    <property type="protein sequence ID" value="MBX41746.1"/>
    <property type="molecule type" value="Transcribed_RNA"/>
</dbReference>
<reference evidence="1" key="1">
    <citation type="submission" date="2018-02" db="EMBL/GenBank/DDBJ databases">
        <title>Rhizophora mucronata_Transcriptome.</title>
        <authorList>
            <person name="Meera S.P."/>
            <person name="Sreeshan A."/>
            <person name="Augustine A."/>
        </authorList>
    </citation>
    <scope>NUCLEOTIDE SEQUENCE</scope>
    <source>
        <tissue evidence="1">Leaf</tissue>
    </source>
</reference>
<dbReference type="AlphaFoldDB" id="A0A2P2NGZ1"/>
<protein>
    <submittedName>
        <fullName evidence="1">Uncharacterized protein</fullName>
    </submittedName>
</protein>